<proteinExistence type="predicted"/>
<accession>A0A1Y2T488</accession>
<dbReference type="AlphaFoldDB" id="A0A1Y2T488"/>
<protein>
    <submittedName>
        <fullName evidence="2">Uncharacterized protein</fullName>
    </submittedName>
</protein>
<feature type="region of interest" description="Disordered" evidence="1">
    <location>
        <begin position="14"/>
        <end position="69"/>
    </location>
</feature>
<feature type="compositionally biased region" description="Low complexity" evidence="1">
    <location>
        <begin position="33"/>
        <end position="63"/>
    </location>
</feature>
<evidence type="ECO:0000313" key="3">
    <source>
        <dbReference type="Proteomes" id="UP000194267"/>
    </source>
</evidence>
<feature type="compositionally biased region" description="Gly residues" evidence="1">
    <location>
        <begin position="18"/>
        <end position="29"/>
    </location>
</feature>
<evidence type="ECO:0000313" key="2">
    <source>
        <dbReference type="EMBL" id="OTA40053.1"/>
    </source>
</evidence>
<gene>
    <name evidence="2" type="ORF">A6D92_25630</name>
</gene>
<organism evidence="2 3">
    <name type="scientific">Symbiobacterium thermophilum</name>
    <dbReference type="NCBI Taxonomy" id="2734"/>
    <lineage>
        <taxon>Bacteria</taxon>
        <taxon>Bacillati</taxon>
        <taxon>Bacillota</taxon>
        <taxon>Clostridia</taxon>
        <taxon>Eubacteriales</taxon>
        <taxon>Symbiobacteriaceae</taxon>
        <taxon>Symbiobacterium</taxon>
    </lineage>
</organism>
<sequence length="95" mass="9900">MLVAGRDLLQLNPLGAGQCRGPGMGGRAGGEISRTSSPASSRTSRTAASSGSSLGSMWPPGGSHMPSFRCQRRRTLPSWTTNVATVKSRVKPSFP</sequence>
<comment type="caution">
    <text evidence="2">The sequence shown here is derived from an EMBL/GenBank/DDBJ whole genome shotgun (WGS) entry which is preliminary data.</text>
</comment>
<dbReference type="EMBL" id="LWLV01003132">
    <property type="protein sequence ID" value="OTA40053.1"/>
    <property type="molecule type" value="Genomic_DNA"/>
</dbReference>
<evidence type="ECO:0000256" key="1">
    <source>
        <dbReference type="SAM" id="MobiDB-lite"/>
    </source>
</evidence>
<dbReference type="Proteomes" id="UP000194267">
    <property type="component" value="Unassembled WGS sequence"/>
</dbReference>
<reference evidence="3" key="1">
    <citation type="submission" date="2016-04" db="EMBL/GenBank/DDBJ databases">
        <authorList>
            <person name="Antunes L.P."/>
            <person name="Martins L.F."/>
            <person name="Pereira R.V."/>
            <person name="Thomas A.M."/>
            <person name="Barbosa D."/>
            <person name="Nascimento L."/>
            <person name="Silva G.M."/>
            <person name="Condomitti G.W."/>
            <person name="Digiampietri L.A."/>
            <person name="Lombardi K.C."/>
            <person name="Ramos P.L."/>
            <person name="Quaggio R.B."/>
            <person name="Oliveira J.C."/>
            <person name="Pascon R.C."/>
            <person name="Cruz J.B."/>
            <person name="Silva A.M."/>
            <person name="Setubal J.C."/>
        </authorList>
    </citation>
    <scope>NUCLEOTIDE SEQUENCE [LARGE SCALE GENOMIC DNA]</scope>
</reference>
<name>A0A1Y2T488_SYMTR</name>